<organism evidence="1 2">
    <name type="scientific">Dermacentor silvarum</name>
    <name type="common">Tick</name>
    <dbReference type="NCBI Taxonomy" id="543639"/>
    <lineage>
        <taxon>Eukaryota</taxon>
        <taxon>Metazoa</taxon>
        <taxon>Ecdysozoa</taxon>
        <taxon>Arthropoda</taxon>
        <taxon>Chelicerata</taxon>
        <taxon>Arachnida</taxon>
        <taxon>Acari</taxon>
        <taxon>Parasitiformes</taxon>
        <taxon>Ixodida</taxon>
        <taxon>Ixodoidea</taxon>
        <taxon>Ixodidae</taxon>
        <taxon>Rhipicephalinae</taxon>
        <taxon>Dermacentor</taxon>
    </lineage>
</organism>
<name>A0ACB8CGN1_DERSI</name>
<evidence type="ECO:0000313" key="1">
    <source>
        <dbReference type="EMBL" id="KAH7941817.1"/>
    </source>
</evidence>
<accession>A0ACB8CGN1</accession>
<sequence>MRRRLLGTALFVLLASVASVLLIIVIAVTPRKDVPAAPQPSCALETLRELFANVNLTSEPCADFSGFVCSRRQQRGPREAVRLRYLENVVYPTLQGAREDKASRAIYVLHRSCVRHLLDPSTTPETIWGQMVDALRSFSSADQLDPLHLVGLLDIRYNVGAFLRSSVTSPWSRTMTLKLKPAMPSMPLLSDSGRLHRKLLGRLLAFLRLSLNVSTTAEGLDRLVGVMTRSFLENGTAEESGGKISLLSEYLPKASFNVWMDSLKAVCACNRVVYADVKIYDAKLFAALIDLCSGREYRDEVLAYAIASASAKLFEKWLAASAGWDSPTRVDVCTSWVLNVHHIWDVVTIERHSDRAKDKILKSLFDATVKAAAKGTEILFAPVGDATELRRFLSRLALLYPRKVSDLYADLLPKFESGEHVRNSFAVREYFVRTLAMDAALDLDDKRIWKAGTLGPLVTISSRYVFFSPSIYSEMRTECGPTNSGFLNAHLIAVHLADSLVQKIHAEATRGAFGGVVAPESLGCLDDVGGHVVKGPPPAGLLQCPLLALRIVARAMPFDQWRHQSAELGAWNVTHSRVFFMLLYLSEICTPSDLPRKSGTASFLLRLPEFRESFGCHPPMMTPTDTATPSSPSIVNGTDNFLP</sequence>
<protein>
    <submittedName>
        <fullName evidence="1">Uncharacterized protein</fullName>
    </submittedName>
</protein>
<evidence type="ECO:0000313" key="2">
    <source>
        <dbReference type="Proteomes" id="UP000821865"/>
    </source>
</evidence>
<dbReference type="EMBL" id="CM023476">
    <property type="protein sequence ID" value="KAH7941817.1"/>
    <property type="molecule type" value="Genomic_DNA"/>
</dbReference>
<dbReference type="Proteomes" id="UP000821865">
    <property type="component" value="Chromosome 7"/>
</dbReference>
<gene>
    <name evidence="1" type="ORF">HPB49_017709</name>
</gene>
<proteinExistence type="predicted"/>
<reference evidence="1" key="1">
    <citation type="submission" date="2020-05" db="EMBL/GenBank/DDBJ databases">
        <title>Large-scale comparative analyses of tick genomes elucidate their genetic diversity and vector capacities.</title>
        <authorList>
            <person name="Jia N."/>
            <person name="Wang J."/>
            <person name="Shi W."/>
            <person name="Du L."/>
            <person name="Sun Y."/>
            <person name="Zhan W."/>
            <person name="Jiang J."/>
            <person name="Wang Q."/>
            <person name="Zhang B."/>
            <person name="Ji P."/>
            <person name="Sakyi L.B."/>
            <person name="Cui X."/>
            <person name="Yuan T."/>
            <person name="Jiang B."/>
            <person name="Yang W."/>
            <person name="Lam T.T.-Y."/>
            <person name="Chang Q."/>
            <person name="Ding S."/>
            <person name="Wang X."/>
            <person name="Zhu J."/>
            <person name="Ruan X."/>
            <person name="Zhao L."/>
            <person name="Wei J."/>
            <person name="Que T."/>
            <person name="Du C."/>
            <person name="Cheng J."/>
            <person name="Dai P."/>
            <person name="Han X."/>
            <person name="Huang E."/>
            <person name="Gao Y."/>
            <person name="Liu J."/>
            <person name="Shao H."/>
            <person name="Ye R."/>
            <person name="Li L."/>
            <person name="Wei W."/>
            <person name="Wang X."/>
            <person name="Wang C."/>
            <person name="Yang T."/>
            <person name="Huo Q."/>
            <person name="Li W."/>
            <person name="Guo W."/>
            <person name="Chen H."/>
            <person name="Zhou L."/>
            <person name="Ni X."/>
            <person name="Tian J."/>
            <person name="Zhou Y."/>
            <person name="Sheng Y."/>
            <person name="Liu T."/>
            <person name="Pan Y."/>
            <person name="Xia L."/>
            <person name="Li J."/>
            <person name="Zhao F."/>
            <person name="Cao W."/>
        </authorList>
    </citation>
    <scope>NUCLEOTIDE SEQUENCE</scope>
    <source>
        <strain evidence="1">Dsil-2018</strain>
    </source>
</reference>
<keyword evidence="2" id="KW-1185">Reference proteome</keyword>
<comment type="caution">
    <text evidence="1">The sequence shown here is derived from an EMBL/GenBank/DDBJ whole genome shotgun (WGS) entry which is preliminary data.</text>
</comment>